<dbReference type="InterPro" id="IPR045607">
    <property type="entry name" value="DUF6452"/>
</dbReference>
<gene>
    <name evidence="1" type="ORF">GV828_10725</name>
</gene>
<reference evidence="2" key="1">
    <citation type="submission" date="2020-01" db="EMBL/GenBank/DDBJ databases">
        <title>Sphingomonas sp. strain CSW-10.</title>
        <authorList>
            <person name="Chen W.-M."/>
        </authorList>
    </citation>
    <scope>NUCLEOTIDE SEQUENCE [LARGE SCALE GENOMIC DNA]</scope>
    <source>
        <strain evidence="2">NST-5</strain>
    </source>
</reference>
<evidence type="ECO:0008006" key="3">
    <source>
        <dbReference type="Google" id="ProtNLM"/>
    </source>
</evidence>
<accession>A0ABW9ZD41</accession>
<dbReference type="RefSeq" id="WP_166537495.1">
    <property type="nucleotide sequence ID" value="NZ_JAABLM010000013.1"/>
</dbReference>
<dbReference type="PROSITE" id="PS51257">
    <property type="entry name" value="PROKAR_LIPOPROTEIN"/>
    <property type="match status" value="1"/>
</dbReference>
<evidence type="ECO:0000313" key="2">
    <source>
        <dbReference type="Proteomes" id="UP000798602"/>
    </source>
</evidence>
<evidence type="ECO:0000313" key="1">
    <source>
        <dbReference type="EMBL" id="NBL65674.1"/>
    </source>
</evidence>
<dbReference type="EMBL" id="JAABLM010000013">
    <property type="protein sequence ID" value="NBL65674.1"/>
    <property type="molecule type" value="Genomic_DNA"/>
</dbReference>
<dbReference type="Proteomes" id="UP000798602">
    <property type="component" value="Unassembled WGS sequence"/>
</dbReference>
<keyword evidence="2" id="KW-1185">Reference proteome</keyword>
<sequence>MKKYLTFLGLLFLAILSGCEKDDICAESTPTTPRLVINFFDQTNSSVAKNLTNFSAREISEENRLVFNPESEGEARFLTNANSIALPLRLDSDVTTYILTNFNGSSQQNTDTLTIDYSRMQIYVSRACGYKMNFSLTDVTRTGGNDANWIQTITNEQNTIENEDEAHLNFYF</sequence>
<dbReference type="Pfam" id="PF20050">
    <property type="entry name" value="DUF6452"/>
    <property type="match status" value="1"/>
</dbReference>
<organism evidence="1 2">
    <name type="scientific">Flavobacterium ichthyis</name>
    <dbReference type="NCBI Taxonomy" id="2698827"/>
    <lineage>
        <taxon>Bacteria</taxon>
        <taxon>Pseudomonadati</taxon>
        <taxon>Bacteroidota</taxon>
        <taxon>Flavobacteriia</taxon>
        <taxon>Flavobacteriales</taxon>
        <taxon>Flavobacteriaceae</taxon>
        <taxon>Flavobacterium</taxon>
    </lineage>
</organism>
<name>A0ABW9ZD41_9FLAO</name>
<comment type="caution">
    <text evidence="1">The sequence shown here is derived from an EMBL/GenBank/DDBJ whole genome shotgun (WGS) entry which is preliminary data.</text>
</comment>
<protein>
    <recommendedName>
        <fullName evidence="3">Lipoprotein</fullName>
    </recommendedName>
</protein>
<proteinExistence type="predicted"/>